<feature type="compositionally biased region" description="Polar residues" evidence="1">
    <location>
        <begin position="57"/>
        <end position="68"/>
    </location>
</feature>
<dbReference type="PANTHER" id="PTHR31336:SF3">
    <property type="entry name" value="PROTEIN LIN-37 HOMOLOG"/>
    <property type="match status" value="1"/>
</dbReference>
<evidence type="ECO:0000313" key="3">
    <source>
        <dbReference type="Proteomes" id="UP000243006"/>
    </source>
</evidence>
<dbReference type="AlphaFoldDB" id="A0A1Y3ESV3"/>
<dbReference type="GO" id="GO:0031523">
    <property type="term" value="C:Myb complex"/>
    <property type="evidence" value="ECO:0007669"/>
    <property type="project" value="TreeGrafter"/>
</dbReference>
<evidence type="ECO:0000256" key="1">
    <source>
        <dbReference type="SAM" id="MobiDB-lite"/>
    </source>
</evidence>
<dbReference type="InterPro" id="IPR028226">
    <property type="entry name" value="LIN37"/>
</dbReference>
<accession>A0A1Y3ESV3</accession>
<dbReference type="Proteomes" id="UP000243006">
    <property type="component" value="Unassembled WGS sequence"/>
</dbReference>
<gene>
    <name evidence="2" type="ORF">D917_06306</name>
</gene>
<dbReference type="GO" id="GO:0000122">
    <property type="term" value="P:negative regulation of transcription by RNA polymerase II"/>
    <property type="evidence" value="ECO:0007669"/>
    <property type="project" value="TreeGrafter"/>
</dbReference>
<name>A0A1Y3ESV3_9BILA</name>
<comment type="caution">
    <text evidence="2">The sequence shown here is derived from an EMBL/GenBank/DDBJ whole genome shotgun (WGS) entry which is preliminary data.</text>
</comment>
<organism evidence="2 3">
    <name type="scientific">Trichinella nativa</name>
    <dbReference type="NCBI Taxonomy" id="6335"/>
    <lineage>
        <taxon>Eukaryota</taxon>
        <taxon>Metazoa</taxon>
        <taxon>Ecdysozoa</taxon>
        <taxon>Nematoda</taxon>
        <taxon>Enoplea</taxon>
        <taxon>Dorylaimia</taxon>
        <taxon>Trichinellida</taxon>
        <taxon>Trichinellidae</taxon>
        <taxon>Trichinella</taxon>
    </lineage>
</organism>
<sequence>MDVDMDVVVKEEKEVGELTELEKARAELDRVLFKMKEEMLNPKTVKPPPTDIKNEETGMSNLSLNSPGPSKPGRKRVQQDKNKVLFQLCQKSFELKNVNENHSLYRLARVWLYGKDEPRCPANREENPTEKMSEELDIMKDAKLNKKEAGEFLLPEPSPPDSPVASAPMVIERTFSDEPVDLTTSQGILKSYLPHWKAIKQSCIKQRQMSDQPYHKSFAVLKDMYEKSQKKVTSWQITRESLARRSLNIHLPSLYKHICACLFDLYFSPNTDLPILEVRAFEEAACFLKQSMAQKKQALQNVDLFWHFERRERAHTCYTSSQSTVCENRPVCDKPRTQ</sequence>
<dbReference type="GO" id="GO:0017053">
    <property type="term" value="C:transcription repressor complex"/>
    <property type="evidence" value="ECO:0007669"/>
    <property type="project" value="InterPro"/>
</dbReference>
<feature type="region of interest" description="Disordered" evidence="1">
    <location>
        <begin position="40"/>
        <end position="78"/>
    </location>
</feature>
<evidence type="ECO:0000313" key="2">
    <source>
        <dbReference type="EMBL" id="OUC48244.1"/>
    </source>
</evidence>
<dbReference type="PANTHER" id="PTHR31336">
    <property type="entry name" value="LIN37 HOMOLOG"/>
    <property type="match status" value="1"/>
</dbReference>
<dbReference type="EMBL" id="LVZM01002979">
    <property type="protein sequence ID" value="OUC48244.1"/>
    <property type="molecule type" value="Genomic_DNA"/>
</dbReference>
<reference evidence="2 3" key="1">
    <citation type="submission" date="2015-04" db="EMBL/GenBank/DDBJ databases">
        <title>Draft genome of the roundworm Trichinella nativa.</title>
        <authorList>
            <person name="Mitreva M."/>
        </authorList>
    </citation>
    <scope>NUCLEOTIDE SEQUENCE [LARGE SCALE GENOMIC DNA]</scope>
    <source>
        <strain evidence="2 3">ISS45</strain>
    </source>
</reference>
<dbReference type="Pfam" id="PF15306">
    <property type="entry name" value="LIN37"/>
    <property type="match status" value="1"/>
</dbReference>
<protein>
    <submittedName>
        <fullName evidence="2">Uncharacterized protein</fullName>
    </submittedName>
</protein>
<proteinExistence type="predicted"/>